<dbReference type="InterPro" id="IPR020827">
    <property type="entry name" value="Asparaginase/glutaminase_AS1"/>
</dbReference>
<evidence type="ECO:0000256" key="8">
    <source>
        <dbReference type="PROSITE-ProRule" id="PRU10100"/>
    </source>
</evidence>
<accession>A0A930W0R7</accession>
<comment type="catalytic activity">
    <reaction evidence="4">
        <text>L-asparagine + H2O = L-aspartate + NH4(+)</text>
        <dbReference type="Rhea" id="RHEA:21016"/>
        <dbReference type="ChEBI" id="CHEBI:15377"/>
        <dbReference type="ChEBI" id="CHEBI:28938"/>
        <dbReference type="ChEBI" id="CHEBI:29991"/>
        <dbReference type="ChEBI" id="CHEBI:58048"/>
        <dbReference type="EC" id="3.5.1.1"/>
    </reaction>
</comment>
<evidence type="ECO:0000313" key="12">
    <source>
        <dbReference type="Proteomes" id="UP000772566"/>
    </source>
</evidence>
<protein>
    <recommendedName>
        <fullName evidence="2">asparaginase</fullName>
        <ecNumber evidence="2">3.5.1.1</ecNumber>
    </recommendedName>
</protein>
<dbReference type="NCBIfam" id="TIGR00519">
    <property type="entry name" value="asnASE_I"/>
    <property type="match status" value="1"/>
</dbReference>
<evidence type="ECO:0000256" key="2">
    <source>
        <dbReference type="ARBA" id="ARBA00012920"/>
    </source>
</evidence>
<evidence type="ECO:0000313" key="11">
    <source>
        <dbReference type="EMBL" id="MBF4809379.1"/>
    </source>
</evidence>
<dbReference type="GO" id="GO:0004067">
    <property type="term" value="F:asparaginase activity"/>
    <property type="evidence" value="ECO:0007669"/>
    <property type="project" value="UniProtKB-UniRule"/>
</dbReference>
<dbReference type="PANTHER" id="PTHR11707:SF28">
    <property type="entry name" value="60 KDA LYSOPHOSPHOLIPASE"/>
    <property type="match status" value="1"/>
</dbReference>
<sequence>MKKLLLMATGGTIASVSTESGLAPSLSGEELLANVPLVHDLCEFDFKQVMNIDSTNMRPQNWLQIRDAIIESYDAYDGFIILHGTDTMAYTAAALSYLIQNSEKPIVLTGSQQPMANPFTDAKLNLYHSVLYALDDRSAGVVVVFGNEVIAGTRAHKQRTLSFNAFTSMNYPPLAHIRGNKIIRSAPNQEQVDGGLTTYETLNTRVIVLKLTPELNPSIFYLLKNDYDAIVLETFGIGGIPSYDGSYEEAITDWIASGRTVVITTQVPEEGLDLGVYEVGRTYQDMPGVLSGDDMTTEALVAKTMWMLGQTSDQREQEKLFYQVICNDRIPQSVDTEICE</sequence>
<comment type="caution">
    <text evidence="11">The sequence shown here is derived from an EMBL/GenBank/DDBJ whole genome shotgun (WGS) entry which is preliminary data.</text>
</comment>
<evidence type="ECO:0000259" key="10">
    <source>
        <dbReference type="Pfam" id="PF17763"/>
    </source>
</evidence>
<dbReference type="CDD" id="cd08963">
    <property type="entry name" value="L-asparaginase_I"/>
    <property type="match status" value="1"/>
</dbReference>
<dbReference type="InterPro" id="IPR006033">
    <property type="entry name" value="AsnA_fam"/>
</dbReference>
<dbReference type="InterPro" id="IPR027475">
    <property type="entry name" value="Asparaginase/glutaminase_AS2"/>
</dbReference>
<dbReference type="Gene3D" id="3.40.50.40">
    <property type="match status" value="1"/>
</dbReference>
<dbReference type="PROSITE" id="PS00144">
    <property type="entry name" value="ASN_GLN_ASE_1"/>
    <property type="match status" value="1"/>
</dbReference>
<dbReference type="Pfam" id="PF00710">
    <property type="entry name" value="Asparaginase"/>
    <property type="match status" value="1"/>
</dbReference>
<dbReference type="InterPro" id="IPR040919">
    <property type="entry name" value="Asparaginase_C"/>
</dbReference>
<evidence type="ECO:0000256" key="3">
    <source>
        <dbReference type="ARBA" id="ARBA00022801"/>
    </source>
</evidence>
<dbReference type="GO" id="GO:0006520">
    <property type="term" value="P:amino acid metabolic process"/>
    <property type="evidence" value="ECO:0007669"/>
    <property type="project" value="InterPro"/>
</dbReference>
<dbReference type="AlphaFoldDB" id="A0A930W0R7"/>
<name>A0A930W0R7_9ACTN</name>
<reference evidence="11" key="1">
    <citation type="submission" date="2020-04" db="EMBL/GenBank/DDBJ databases">
        <title>Deep metagenomics examines the oral microbiome during advanced dental caries in children, revealing novel taxa and co-occurrences with host molecules.</title>
        <authorList>
            <person name="Baker J.L."/>
            <person name="Morton J.T."/>
            <person name="Dinis M."/>
            <person name="Alvarez R."/>
            <person name="Tran N.C."/>
            <person name="Knight R."/>
            <person name="Edlund A."/>
        </authorList>
    </citation>
    <scope>NUCLEOTIDE SEQUENCE</scope>
    <source>
        <strain evidence="11">JCVI_22A_bin.2</strain>
    </source>
</reference>
<dbReference type="SFLD" id="SFLDS00057">
    <property type="entry name" value="Glutaminase/Asparaginase"/>
    <property type="match status" value="1"/>
</dbReference>
<proteinExistence type="inferred from homology"/>
<dbReference type="Proteomes" id="UP000772566">
    <property type="component" value="Unassembled WGS sequence"/>
</dbReference>
<dbReference type="InterPro" id="IPR027474">
    <property type="entry name" value="L-asparaginase_N"/>
</dbReference>
<dbReference type="InterPro" id="IPR037152">
    <property type="entry name" value="L-asparaginase_N_sf"/>
</dbReference>
<dbReference type="RefSeq" id="WP_314006954.1">
    <property type="nucleotide sequence ID" value="NZ_CAUSFQ010000008.1"/>
</dbReference>
<feature type="active site" evidence="7">
    <location>
        <position position="12"/>
    </location>
</feature>
<gene>
    <name evidence="11" type="ORF">HXK23_04070</name>
</gene>
<dbReference type="Gene3D" id="3.40.50.1170">
    <property type="entry name" value="L-asparaginase, N-terminal domain"/>
    <property type="match status" value="1"/>
</dbReference>
<dbReference type="PRINTS" id="PR00139">
    <property type="entry name" value="ASNGLNASE"/>
</dbReference>
<organism evidence="11 12">
    <name type="scientific">Lancefieldella parvula</name>
    <dbReference type="NCBI Taxonomy" id="1382"/>
    <lineage>
        <taxon>Bacteria</taxon>
        <taxon>Bacillati</taxon>
        <taxon>Actinomycetota</taxon>
        <taxon>Coriobacteriia</taxon>
        <taxon>Coriobacteriales</taxon>
        <taxon>Atopobiaceae</taxon>
        <taxon>Lancefieldella</taxon>
    </lineage>
</organism>
<dbReference type="InterPro" id="IPR006034">
    <property type="entry name" value="Asparaginase/glutaminase-like"/>
</dbReference>
<dbReference type="PANTHER" id="PTHR11707">
    <property type="entry name" value="L-ASPARAGINASE"/>
    <property type="match status" value="1"/>
</dbReference>
<dbReference type="InterPro" id="IPR036152">
    <property type="entry name" value="Asp/glu_Ase-like_sf"/>
</dbReference>
<dbReference type="SUPFAM" id="SSF53774">
    <property type="entry name" value="Glutaminase/Asparaginase"/>
    <property type="match status" value="1"/>
</dbReference>
<evidence type="ECO:0000259" key="9">
    <source>
        <dbReference type="Pfam" id="PF00710"/>
    </source>
</evidence>
<comment type="similarity">
    <text evidence="1">Belongs to the asparaginase 1 family.</text>
</comment>
<dbReference type="EC" id="3.5.1.1" evidence="2"/>
<dbReference type="SMART" id="SM00870">
    <property type="entry name" value="Asparaginase"/>
    <property type="match status" value="1"/>
</dbReference>
<evidence type="ECO:0000256" key="7">
    <source>
        <dbReference type="PROSITE-ProRule" id="PRU10099"/>
    </source>
</evidence>
<dbReference type="PIRSF" id="PIRSF500176">
    <property type="entry name" value="L_ASNase"/>
    <property type="match status" value="1"/>
</dbReference>
<feature type="binding site" evidence="6">
    <location>
        <begin position="85"/>
        <end position="86"/>
    </location>
    <ligand>
        <name>substrate</name>
    </ligand>
</feature>
<feature type="binding site" evidence="6">
    <location>
        <position position="54"/>
    </location>
    <ligand>
        <name>substrate</name>
    </ligand>
</feature>
<keyword evidence="3" id="KW-0378">Hydrolase</keyword>
<dbReference type="EMBL" id="JABZGT010000223">
    <property type="protein sequence ID" value="MBF4809379.1"/>
    <property type="molecule type" value="Genomic_DNA"/>
</dbReference>
<feature type="active site" evidence="8">
    <location>
        <position position="85"/>
    </location>
</feature>
<dbReference type="FunFam" id="3.40.50.1170:FF:000001">
    <property type="entry name" value="L-asparaginase 2"/>
    <property type="match status" value="1"/>
</dbReference>
<feature type="domain" description="Asparaginase/glutaminase C-terminal" evidence="10">
    <location>
        <begin position="205"/>
        <end position="321"/>
    </location>
</feature>
<feature type="domain" description="L-asparaginase N-terminal" evidence="9">
    <location>
        <begin position="3"/>
        <end position="182"/>
    </location>
</feature>
<dbReference type="InterPro" id="IPR041725">
    <property type="entry name" value="L-asparaginase_I"/>
</dbReference>
<evidence type="ECO:0000256" key="5">
    <source>
        <dbReference type="PIRSR" id="PIRSR001220-1"/>
    </source>
</evidence>
<feature type="active site" description="O-isoaspartyl threonine intermediate" evidence="5">
    <location>
        <position position="12"/>
    </location>
</feature>
<dbReference type="PROSITE" id="PS00917">
    <property type="entry name" value="ASN_GLN_ASE_2"/>
    <property type="match status" value="1"/>
</dbReference>
<evidence type="ECO:0000256" key="1">
    <source>
        <dbReference type="ARBA" id="ARBA00010518"/>
    </source>
</evidence>
<dbReference type="PROSITE" id="PS51732">
    <property type="entry name" value="ASN_GLN_ASE_3"/>
    <property type="match status" value="1"/>
</dbReference>
<evidence type="ECO:0000256" key="6">
    <source>
        <dbReference type="PIRSR" id="PIRSR001220-2"/>
    </source>
</evidence>
<dbReference type="InterPro" id="IPR027473">
    <property type="entry name" value="L-asparaginase_C"/>
</dbReference>
<dbReference type="PIRSF" id="PIRSF001220">
    <property type="entry name" value="L-ASNase_gatD"/>
    <property type="match status" value="1"/>
</dbReference>
<evidence type="ECO:0000256" key="4">
    <source>
        <dbReference type="ARBA" id="ARBA00049366"/>
    </source>
</evidence>
<dbReference type="Pfam" id="PF17763">
    <property type="entry name" value="Asparaginase_C"/>
    <property type="match status" value="1"/>
</dbReference>